<keyword evidence="8" id="KW-1185">Reference proteome</keyword>
<feature type="non-terminal residue" evidence="7">
    <location>
        <position position="279"/>
    </location>
</feature>
<dbReference type="SUPFAM" id="SSF57667">
    <property type="entry name" value="beta-beta-alpha zinc fingers"/>
    <property type="match status" value="1"/>
</dbReference>
<dbReference type="EMBL" id="OC949665">
    <property type="protein sequence ID" value="CAD7663861.1"/>
    <property type="molecule type" value="Genomic_DNA"/>
</dbReference>
<evidence type="ECO:0000313" key="7">
    <source>
        <dbReference type="EMBL" id="CAD7663861.1"/>
    </source>
</evidence>
<gene>
    <name evidence="7" type="ORF">ONB1V03_LOCUS20419</name>
</gene>
<dbReference type="Proteomes" id="UP000728032">
    <property type="component" value="Unassembled WGS sequence"/>
</dbReference>
<dbReference type="SMART" id="SM00355">
    <property type="entry name" value="ZnF_C2H2"/>
    <property type="match status" value="3"/>
</dbReference>
<feature type="coiled-coil region" evidence="5">
    <location>
        <begin position="45"/>
        <end position="93"/>
    </location>
</feature>
<reference evidence="7" key="1">
    <citation type="submission" date="2020-11" db="EMBL/GenBank/DDBJ databases">
        <authorList>
            <person name="Tran Van P."/>
        </authorList>
    </citation>
    <scope>NUCLEOTIDE SEQUENCE</scope>
</reference>
<dbReference type="GO" id="GO:0005634">
    <property type="term" value="C:nucleus"/>
    <property type="evidence" value="ECO:0007669"/>
    <property type="project" value="UniProtKB-ARBA"/>
</dbReference>
<evidence type="ECO:0000256" key="5">
    <source>
        <dbReference type="SAM" id="Coils"/>
    </source>
</evidence>
<sequence>MTFTTSQSVLDKFKRRMEGHPSHGEHQSSDTIYIQVQPTNTFDGSTDLEAVVQQLQQQLHEEQQQRVQLEQELQTFRDKNSELETKLRAQQNLTTQSKGQHEIQLKRLKQELTKGDQTEQGSARKRTITKISEPTHTCDECPFDTKSEVSIILHKMNHGITQKQFVLSTTCFTTRNTNSKNTYACPACDDAPRLTRHEVYRHIYETHTNEKPQKCPNCEYSFTHSDYLSEHQREKHADEMMASANKKAKVTTITPTTNRSAVVVVSSNGAMTTETASAV</sequence>
<evidence type="ECO:0000256" key="4">
    <source>
        <dbReference type="PROSITE-ProRule" id="PRU00042"/>
    </source>
</evidence>
<dbReference type="EMBL" id="CAJPVJ010034840">
    <property type="protein sequence ID" value="CAG2180998.1"/>
    <property type="molecule type" value="Genomic_DNA"/>
</dbReference>
<keyword evidence="3" id="KW-0862">Zinc</keyword>
<dbReference type="OrthoDB" id="6508123at2759"/>
<dbReference type="InterPro" id="IPR013087">
    <property type="entry name" value="Znf_C2H2_type"/>
</dbReference>
<dbReference type="Gene3D" id="3.30.160.60">
    <property type="entry name" value="Classic Zinc Finger"/>
    <property type="match status" value="1"/>
</dbReference>
<dbReference type="FunFam" id="3.30.160.60:FF:000446">
    <property type="entry name" value="Zinc finger protein"/>
    <property type="match status" value="1"/>
</dbReference>
<protein>
    <recommendedName>
        <fullName evidence="6">C2H2-type domain-containing protein</fullName>
    </recommendedName>
</protein>
<organism evidence="7">
    <name type="scientific">Oppiella nova</name>
    <dbReference type="NCBI Taxonomy" id="334625"/>
    <lineage>
        <taxon>Eukaryota</taxon>
        <taxon>Metazoa</taxon>
        <taxon>Ecdysozoa</taxon>
        <taxon>Arthropoda</taxon>
        <taxon>Chelicerata</taxon>
        <taxon>Arachnida</taxon>
        <taxon>Acari</taxon>
        <taxon>Acariformes</taxon>
        <taxon>Sarcoptiformes</taxon>
        <taxon>Oribatida</taxon>
        <taxon>Brachypylina</taxon>
        <taxon>Oppioidea</taxon>
        <taxon>Oppiidae</taxon>
        <taxon>Oppiella</taxon>
    </lineage>
</organism>
<dbReference type="AlphaFoldDB" id="A0A7R9MP10"/>
<evidence type="ECO:0000256" key="1">
    <source>
        <dbReference type="ARBA" id="ARBA00022723"/>
    </source>
</evidence>
<evidence type="ECO:0000259" key="6">
    <source>
        <dbReference type="PROSITE" id="PS50157"/>
    </source>
</evidence>
<name>A0A7R9MP10_9ACAR</name>
<proteinExistence type="predicted"/>
<dbReference type="PROSITE" id="PS50157">
    <property type="entry name" value="ZINC_FINGER_C2H2_2"/>
    <property type="match status" value="1"/>
</dbReference>
<dbReference type="GO" id="GO:0008270">
    <property type="term" value="F:zinc ion binding"/>
    <property type="evidence" value="ECO:0007669"/>
    <property type="project" value="UniProtKB-KW"/>
</dbReference>
<dbReference type="PROSITE" id="PS00028">
    <property type="entry name" value="ZINC_FINGER_C2H2_1"/>
    <property type="match status" value="1"/>
</dbReference>
<feature type="domain" description="C2H2-type" evidence="6">
    <location>
        <begin position="213"/>
        <end position="241"/>
    </location>
</feature>
<dbReference type="InterPro" id="IPR036236">
    <property type="entry name" value="Znf_C2H2_sf"/>
</dbReference>
<evidence type="ECO:0000256" key="3">
    <source>
        <dbReference type="ARBA" id="ARBA00022833"/>
    </source>
</evidence>
<accession>A0A7R9MP10</accession>
<evidence type="ECO:0000313" key="8">
    <source>
        <dbReference type="Proteomes" id="UP000728032"/>
    </source>
</evidence>
<evidence type="ECO:0000256" key="2">
    <source>
        <dbReference type="ARBA" id="ARBA00022771"/>
    </source>
</evidence>
<keyword evidence="1" id="KW-0479">Metal-binding</keyword>
<keyword evidence="2 4" id="KW-0863">Zinc-finger</keyword>
<keyword evidence="5" id="KW-0175">Coiled coil</keyword>